<proteinExistence type="predicted"/>
<feature type="region of interest" description="Disordered" evidence="1">
    <location>
        <begin position="343"/>
        <end position="800"/>
    </location>
</feature>
<feature type="compositionally biased region" description="Basic and acidic residues" evidence="1">
    <location>
        <begin position="1"/>
        <end position="13"/>
    </location>
</feature>
<feature type="region of interest" description="Disordered" evidence="1">
    <location>
        <begin position="1032"/>
        <end position="1137"/>
    </location>
</feature>
<protein>
    <submittedName>
        <fullName evidence="2">Uncharacterized protein</fullName>
    </submittedName>
</protein>
<reference evidence="2 3" key="1">
    <citation type="journal article" date="2019" name="New Phytol.">
        <title>Comparative genomics reveals unique wood-decay strategies and fruiting body development in the Schizophyllaceae.</title>
        <authorList>
            <person name="Almasi E."/>
            <person name="Sahu N."/>
            <person name="Krizsan K."/>
            <person name="Balint B."/>
            <person name="Kovacs G.M."/>
            <person name="Kiss B."/>
            <person name="Cseklye J."/>
            <person name="Drula E."/>
            <person name="Henrissat B."/>
            <person name="Nagy I."/>
            <person name="Chovatia M."/>
            <person name="Adam C."/>
            <person name="LaButti K."/>
            <person name="Lipzen A."/>
            <person name="Riley R."/>
            <person name="Grigoriev I.V."/>
            <person name="Nagy L.G."/>
        </authorList>
    </citation>
    <scope>NUCLEOTIDE SEQUENCE [LARGE SCALE GENOMIC DNA]</scope>
    <source>
        <strain evidence="2 3">NL-1724</strain>
    </source>
</reference>
<evidence type="ECO:0000313" key="2">
    <source>
        <dbReference type="EMBL" id="TRM70508.1"/>
    </source>
</evidence>
<evidence type="ECO:0000313" key="3">
    <source>
        <dbReference type="Proteomes" id="UP000320762"/>
    </source>
</evidence>
<feature type="compositionally biased region" description="Low complexity" evidence="1">
    <location>
        <begin position="430"/>
        <end position="442"/>
    </location>
</feature>
<dbReference type="EMBL" id="VDMD01000001">
    <property type="protein sequence ID" value="TRM70508.1"/>
    <property type="molecule type" value="Genomic_DNA"/>
</dbReference>
<feature type="compositionally biased region" description="Polar residues" evidence="1">
    <location>
        <begin position="638"/>
        <end position="648"/>
    </location>
</feature>
<organism evidence="2 3">
    <name type="scientific">Schizophyllum amplum</name>
    <dbReference type="NCBI Taxonomy" id="97359"/>
    <lineage>
        <taxon>Eukaryota</taxon>
        <taxon>Fungi</taxon>
        <taxon>Dikarya</taxon>
        <taxon>Basidiomycota</taxon>
        <taxon>Agaricomycotina</taxon>
        <taxon>Agaricomycetes</taxon>
        <taxon>Agaricomycetidae</taxon>
        <taxon>Agaricales</taxon>
        <taxon>Schizophyllaceae</taxon>
        <taxon>Schizophyllum</taxon>
    </lineage>
</organism>
<feature type="compositionally biased region" description="Basic residues" evidence="1">
    <location>
        <begin position="1077"/>
        <end position="1090"/>
    </location>
</feature>
<dbReference type="OrthoDB" id="3033067at2759"/>
<name>A0A550D0D6_9AGAR</name>
<dbReference type="AlphaFoldDB" id="A0A550D0D6"/>
<comment type="caution">
    <text evidence="2">The sequence shown here is derived from an EMBL/GenBank/DDBJ whole genome shotgun (WGS) entry which is preliminary data.</text>
</comment>
<gene>
    <name evidence="2" type="ORF">BD626DRAFT_533735</name>
</gene>
<accession>A0A550D0D6</accession>
<sequence>MPKRTKDKDDPSRKKPGVTSWASGTKLAFLQRRQAAWKACKPTARGAFYDDCLSAFTLKYGPGFDLSTDLPEDTPDPEPDATSVSDFTEMSDTEIEARQLYNKRLRGKIQAWFCNQESKIKGSAADFPTIFKEHVQQRLKPPVPLQITQFYSKICYLTRIKPIFDPLFAAEIAAWDAKVVAWEAAGIDALEKRPVALAIRNKVTLECWQKEPESFKEFVRQAQEEEMEKQKAAFKNAMDASDALVTAEDFDRELATAALYIQPIMEALSTKLGLTASVFLTGPMPSDGGKLGVLSAHAGTTRGYNASIFPEADPDGYSEIERIFIEFAKSVYTQEECDARALVGSPYRQPRVSSSQGPSPLKGEESPVSPPSGCEDSPAPSPSGREHSPAPSLSGREESPALQPLTRLRRAGDYRLISPELLEDPEDPDVPQVPDPLDVPDVYHLFSDEDELDLSSKQAIPASNGMPSDTEKLTVGNGEHGDDAPASNGKALDFDAAPLISGTPPVPSSEQGGISNGEHSGDGPVSNGEHGLGGPVLDGEHGIHSPVLNSEHGGNDPISNGEHGGDKPVANDVPLSSGATLNDMRPDSSKLPVLSGEHGGDGPAFHSKALDFDTAPPRCELAVPSAEQGVDGAVLNGEYSSDDPNSNGEHGGDNPVANDVPLSSSAVSNGGLPDSGKLPVPSGECGGDSSASDTKALDFDTAPLISGKLPAPIAEHGDGDLASDGKPLDSGTASTNMPLPVPSGEHDLASNGIPLVSGALVPQHERPSGVEQPPVDGSAVAPESRPDLGDSDVDGPLNNDNLKHAGVQLMIGSKSSIDEAYAEDVALGSDNEVWSAKVPVGCPTHIIGTLEACARGREWGSEYARAISVFVAYERALGFPVLNHGRLTLAGSIRPAVYRDWVERKRPYSDIVDIGDCAVFRSKWMVWWEAMQPPVRITPAGDLRAVDDVLGDIKSLADWDGLDKCCGRDGLIQFVLTLLWWGDCVNQGDRRVSQPERWLEWEIALQDFREVLEGIMVAPDFQKISRKRARGEGLADMNLPTKSKRPLSNEGSLAPSKRSRKGGYVADANNAATTSKPTRKGGAHNTKRRAGGPDENTAPRKRHRADSVTTIVVNPDAPRQLRHNPKPSQAALRSATA</sequence>
<evidence type="ECO:0000256" key="1">
    <source>
        <dbReference type="SAM" id="MobiDB-lite"/>
    </source>
</evidence>
<feature type="region of interest" description="Disordered" evidence="1">
    <location>
        <begin position="1"/>
        <end position="20"/>
    </location>
</feature>
<dbReference type="Proteomes" id="UP000320762">
    <property type="component" value="Unassembled WGS sequence"/>
</dbReference>
<keyword evidence="3" id="KW-1185">Reference proteome</keyword>